<evidence type="ECO:0000256" key="5">
    <source>
        <dbReference type="SAM" id="SignalP"/>
    </source>
</evidence>
<name>A0A5B8M6L7_9MICO</name>
<keyword evidence="7" id="KW-1185">Reference proteome</keyword>
<dbReference type="Pfam" id="PF00023">
    <property type="entry name" value="Ank"/>
    <property type="match status" value="1"/>
</dbReference>
<dbReference type="InterPro" id="IPR002110">
    <property type="entry name" value="Ankyrin_rpt"/>
</dbReference>
<dbReference type="InterPro" id="IPR036770">
    <property type="entry name" value="Ankyrin_rpt-contain_sf"/>
</dbReference>
<evidence type="ECO:0000256" key="1">
    <source>
        <dbReference type="ARBA" id="ARBA00022737"/>
    </source>
</evidence>
<evidence type="ECO:0000313" key="7">
    <source>
        <dbReference type="Proteomes" id="UP000320216"/>
    </source>
</evidence>
<dbReference type="EMBL" id="CP042305">
    <property type="protein sequence ID" value="QDZ15759.1"/>
    <property type="molecule type" value="Genomic_DNA"/>
</dbReference>
<dbReference type="PROSITE" id="PS50088">
    <property type="entry name" value="ANK_REPEAT"/>
    <property type="match status" value="3"/>
</dbReference>
<feature type="repeat" description="ANK" evidence="3">
    <location>
        <begin position="170"/>
        <end position="202"/>
    </location>
</feature>
<feature type="repeat" description="ANK" evidence="3">
    <location>
        <begin position="104"/>
        <end position="136"/>
    </location>
</feature>
<keyword evidence="1" id="KW-0677">Repeat</keyword>
<dbReference type="Pfam" id="PF12796">
    <property type="entry name" value="Ank_2"/>
    <property type="match status" value="1"/>
</dbReference>
<dbReference type="SMART" id="SM00248">
    <property type="entry name" value="ANK"/>
    <property type="match status" value="4"/>
</dbReference>
<proteinExistence type="predicted"/>
<protein>
    <submittedName>
        <fullName evidence="6">Uncharacterized protein</fullName>
    </submittedName>
</protein>
<dbReference type="PROSITE" id="PS50297">
    <property type="entry name" value="ANK_REP_REGION"/>
    <property type="match status" value="2"/>
</dbReference>
<accession>A0A5B8M6L7</accession>
<reference evidence="6 7" key="1">
    <citation type="submission" date="2019-07" db="EMBL/GenBank/DDBJ databases">
        <title>Full genome sequence of Humibacter sp. WJ7-1.</title>
        <authorList>
            <person name="Im W.-T."/>
        </authorList>
    </citation>
    <scope>NUCLEOTIDE SEQUENCE [LARGE SCALE GENOMIC DNA]</scope>
    <source>
        <strain evidence="6 7">WJ7-1</strain>
    </source>
</reference>
<dbReference type="AlphaFoldDB" id="A0A5B8M6L7"/>
<dbReference type="Proteomes" id="UP000320216">
    <property type="component" value="Chromosome"/>
</dbReference>
<evidence type="ECO:0000313" key="6">
    <source>
        <dbReference type="EMBL" id="QDZ15759.1"/>
    </source>
</evidence>
<dbReference type="OrthoDB" id="9812708at2"/>
<gene>
    <name evidence="6" type="ORF">FPZ11_14210</name>
</gene>
<evidence type="ECO:0000256" key="3">
    <source>
        <dbReference type="PROSITE-ProRule" id="PRU00023"/>
    </source>
</evidence>
<evidence type="ECO:0000256" key="4">
    <source>
        <dbReference type="SAM" id="MobiDB-lite"/>
    </source>
</evidence>
<feature type="chain" id="PRO_5023096842" evidence="5">
    <location>
        <begin position="39"/>
        <end position="267"/>
    </location>
</feature>
<dbReference type="Gene3D" id="1.25.40.20">
    <property type="entry name" value="Ankyrin repeat-containing domain"/>
    <property type="match status" value="1"/>
</dbReference>
<keyword evidence="2 3" id="KW-0040">ANK repeat</keyword>
<feature type="compositionally biased region" description="Low complexity" evidence="4">
    <location>
        <begin position="45"/>
        <end position="55"/>
    </location>
</feature>
<sequence length="267" mass="27784">MRRSRHPSPPGRRPVRVTAALVVVGAALTMTAGCSAVATDDLRGTSPSTPRPTTSQELSMQTFAPPAGASAATRALFTAVEASDLVGIKDAIADGADLEARGPLGRTPLVEATKANRSDVATTLLEAGADPNAKDDIQDSAFLYAGAEGLDEIVRATLAHGADVRSTNRYGGTALIPASEHAHVPTVRMLIAAGVPVNHVNNLSWTALHEAIVLGNGDAEHVEVVRLLLKAGADQSIADGDGVLPRTLARQRGFSEIVDELDRANER</sequence>
<feature type="signal peptide" evidence="5">
    <location>
        <begin position="1"/>
        <end position="38"/>
    </location>
</feature>
<keyword evidence="5" id="KW-0732">Signal</keyword>
<feature type="region of interest" description="Disordered" evidence="4">
    <location>
        <begin position="39"/>
        <end position="58"/>
    </location>
</feature>
<dbReference type="PANTHER" id="PTHR24171:SF10">
    <property type="entry name" value="ANKYRIN REPEAT DOMAIN-CONTAINING PROTEIN 29-LIKE"/>
    <property type="match status" value="1"/>
</dbReference>
<organism evidence="6 7">
    <name type="scientific">Humibacter ginsenosidimutans</name>
    <dbReference type="NCBI Taxonomy" id="2599293"/>
    <lineage>
        <taxon>Bacteria</taxon>
        <taxon>Bacillati</taxon>
        <taxon>Actinomycetota</taxon>
        <taxon>Actinomycetes</taxon>
        <taxon>Micrococcales</taxon>
        <taxon>Microbacteriaceae</taxon>
        <taxon>Humibacter</taxon>
    </lineage>
</organism>
<dbReference type="KEGG" id="huw:FPZ11_14210"/>
<feature type="repeat" description="ANK" evidence="3">
    <location>
        <begin position="203"/>
        <end position="240"/>
    </location>
</feature>
<dbReference type="SUPFAM" id="SSF48403">
    <property type="entry name" value="Ankyrin repeat"/>
    <property type="match status" value="1"/>
</dbReference>
<dbReference type="PANTHER" id="PTHR24171">
    <property type="entry name" value="ANKYRIN REPEAT DOMAIN-CONTAINING PROTEIN 39-RELATED"/>
    <property type="match status" value="1"/>
</dbReference>
<dbReference type="PROSITE" id="PS51257">
    <property type="entry name" value="PROKAR_LIPOPROTEIN"/>
    <property type="match status" value="1"/>
</dbReference>
<evidence type="ECO:0000256" key="2">
    <source>
        <dbReference type="ARBA" id="ARBA00023043"/>
    </source>
</evidence>